<proteinExistence type="predicted"/>
<dbReference type="Proteomes" id="UP001383192">
    <property type="component" value="Unassembled WGS sequence"/>
</dbReference>
<evidence type="ECO:0000313" key="2">
    <source>
        <dbReference type="Proteomes" id="UP001383192"/>
    </source>
</evidence>
<reference evidence="1 2" key="1">
    <citation type="submission" date="2024-01" db="EMBL/GenBank/DDBJ databases">
        <title>A draft genome for a cacao thread blight-causing isolate of Paramarasmius palmivorus.</title>
        <authorList>
            <person name="Baruah I.K."/>
            <person name="Bukari Y."/>
            <person name="Amoako-Attah I."/>
            <person name="Meinhardt L.W."/>
            <person name="Bailey B.A."/>
            <person name="Cohen S.P."/>
        </authorList>
    </citation>
    <scope>NUCLEOTIDE SEQUENCE [LARGE SCALE GENOMIC DNA]</scope>
    <source>
        <strain evidence="1 2">GH-12</strain>
    </source>
</reference>
<gene>
    <name evidence="1" type="ORF">VNI00_005325</name>
</gene>
<name>A0AAW0DDZ7_9AGAR</name>
<comment type="caution">
    <text evidence="1">The sequence shown here is derived from an EMBL/GenBank/DDBJ whole genome shotgun (WGS) entry which is preliminary data.</text>
</comment>
<sequence length="646" mass="71924">MQSNRPDLNHLALELLLQQNPSTLTPGNQASFARTFLLQSYIQYILYFITFDEWDAFQNLQLLTGLLVGATSAFGCFTNPSPNDALELFAAKEFVRVVLNFFLDMGYKFKRDPGETWPPDSPNAHVLNVKMNRMHTGQATKVTRTPVVDFQRRVAAVFTLEDDSGRQVQIMASNGSSMDLVLGMESTAFMNYISATHMTMLYPHATLERRVAVDFTKPQGVDVPLDAPNLQEGCIRVNPPLTAYDVANRDSDLTLLPRWPGDRFTLSILLPSIDLPYGSTWPGSQAVLSANSWELRFHTNNRAAIETKAYSHPSLQHKYTISPLADRILREVQPGQSILLPSQSSSSTNGHEDETFIVVMDDIYKSILTTKYQYVDAVDLIAGNMKMWCGPQCSLPTALTPSASMADATFRIISKLPPAANPNEIQTTFYPIQIPELDGKLWISIVIFLMQRPEPGVERTDDVPNLQSVHLDIHIAAFSLLKAITGILESSPSWTIADAAVVDSLTPEENGAIDALLATVLKKGYLSRFVEPTYQAMVDNPKAAQALPTMSLICQNCQATVKLPPPDTRWYCVVRGLRIGFVKGWDNVKRLVLHVPENKYVACIDREAARKIFILSVATREAQIVVTTDYAMTYDPLPVQDGFLYP</sequence>
<protein>
    <submittedName>
        <fullName evidence="1">Uncharacterized protein</fullName>
    </submittedName>
</protein>
<organism evidence="1 2">
    <name type="scientific">Paramarasmius palmivorus</name>
    <dbReference type="NCBI Taxonomy" id="297713"/>
    <lineage>
        <taxon>Eukaryota</taxon>
        <taxon>Fungi</taxon>
        <taxon>Dikarya</taxon>
        <taxon>Basidiomycota</taxon>
        <taxon>Agaricomycotina</taxon>
        <taxon>Agaricomycetes</taxon>
        <taxon>Agaricomycetidae</taxon>
        <taxon>Agaricales</taxon>
        <taxon>Marasmiineae</taxon>
        <taxon>Marasmiaceae</taxon>
        <taxon>Paramarasmius</taxon>
    </lineage>
</organism>
<dbReference type="EMBL" id="JAYKXP010000015">
    <property type="protein sequence ID" value="KAK7049895.1"/>
    <property type="molecule type" value="Genomic_DNA"/>
</dbReference>
<accession>A0AAW0DDZ7</accession>
<dbReference type="AlphaFoldDB" id="A0AAW0DDZ7"/>
<keyword evidence="2" id="KW-1185">Reference proteome</keyword>
<evidence type="ECO:0000313" key="1">
    <source>
        <dbReference type="EMBL" id="KAK7049895.1"/>
    </source>
</evidence>